<dbReference type="EMBL" id="BGZK01000332">
    <property type="protein sequence ID" value="GBP37367.1"/>
    <property type="molecule type" value="Genomic_DNA"/>
</dbReference>
<protein>
    <submittedName>
        <fullName evidence="1">Uncharacterized protein</fullName>
    </submittedName>
</protein>
<accession>A0A4C1VGD4</accession>
<name>A0A4C1VGD4_EUMVA</name>
<keyword evidence="2" id="KW-1185">Reference proteome</keyword>
<evidence type="ECO:0000313" key="1">
    <source>
        <dbReference type="EMBL" id="GBP37367.1"/>
    </source>
</evidence>
<sequence length="143" mass="16004">MATPPEWRAVVRGRPAGARRVRIDKNVARNVPNVTSADCGRGEKNRCQPATFADLSITHVRFADAFCQSAFIHPFQMAKPSHPNNSRHEKIKVTSLFEPITAGEKRLPRDDRELDVADGCSVGRPATMWTKDMVKGTDHQRLQ</sequence>
<gene>
    <name evidence="1" type="ORF">EVAR_22829_1</name>
</gene>
<dbReference type="AlphaFoldDB" id="A0A4C1VGD4"/>
<evidence type="ECO:0000313" key="2">
    <source>
        <dbReference type="Proteomes" id="UP000299102"/>
    </source>
</evidence>
<proteinExistence type="predicted"/>
<organism evidence="1 2">
    <name type="scientific">Eumeta variegata</name>
    <name type="common">Bagworm moth</name>
    <name type="synonym">Eumeta japonica</name>
    <dbReference type="NCBI Taxonomy" id="151549"/>
    <lineage>
        <taxon>Eukaryota</taxon>
        <taxon>Metazoa</taxon>
        <taxon>Ecdysozoa</taxon>
        <taxon>Arthropoda</taxon>
        <taxon>Hexapoda</taxon>
        <taxon>Insecta</taxon>
        <taxon>Pterygota</taxon>
        <taxon>Neoptera</taxon>
        <taxon>Endopterygota</taxon>
        <taxon>Lepidoptera</taxon>
        <taxon>Glossata</taxon>
        <taxon>Ditrysia</taxon>
        <taxon>Tineoidea</taxon>
        <taxon>Psychidae</taxon>
        <taxon>Oiketicinae</taxon>
        <taxon>Eumeta</taxon>
    </lineage>
</organism>
<dbReference type="Proteomes" id="UP000299102">
    <property type="component" value="Unassembled WGS sequence"/>
</dbReference>
<reference evidence="1 2" key="1">
    <citation type="journal article" date="2019" name="Commun. Biol.">
        <title>The bagworm genome reveals a unique fibroin gene that provides high tensile strength.</title>
        <authorList>
            <person name="Kono N."/>
            <person name="Nakamura H."/>
            <person name="Ohtoshi R."/>
            <person name="Tomita M."/>
            <person name="Numata K."/>
            <person name="Arakawa K."/>
        </authorList>
    </citation>
    <scope>NUCLEOTIDE SEQUENCE [LARGE SCALE GENOMIC DNA]</scope>
</reference>
<comment type="caution">
    <text evidence="1">The sequence shown here is derived from an EMBL/GenBank/DDBJ whole genome shotgun (WGS) entry which is preliminary data.</text>
</comment>